<protein>
    <submittedName>
        <fullName evidence="6">ATPase family protein associated with various cellular activities (AAA)</fullName>
    </submittedName>
</protein>
<dbReference type="Proteomes" id="UP000256900">
    <property type="component" value="Unassembled WGS sequence"/>
</dbReference>
<dbReference type="InterPro" id="IPR003593">
    <property type="entry name" value="AAA+_ATPase"/>
</dbReference>
<comment type="caution">
    <text evidence="6">The sequence shown here is derived from an EMBL/GenBank/DDBJ whole genome shotgun (WGS) entry which is preliminary data.</text>
</comment>
<dbReference type="Gene3D" id="1.10.8.60">
    <property type="match status" value="1"/>
</dbReference>
<dbReference type="InterPro" id="IPR050773">
    <property type="entry name" value="CbxX/CfxQ_RuBisCO_ESX"/>
</dbReference>
<dbReference type="EMBL" id="QUMO01000002">
    <property type="protein sequence ID" value="REF87427.1"/>
    <property type="molecule type" value="Genomic_DNA"/>
</dbReference>
<proteinExistence type="inferred from homology"/>
<organism evidence="6 7">
    <name type="scientific">Methylovirgula ligni</name>
    <dbReference type="NCBI Taxonomy" id="569860"/>
    <lineage>
        <taxon>Bacteria</taxon>
        <taxon>Pseudomonadati</taxon>
        <taxon>Pseudomonadota</taxon>
        <taxon>Alphaproteobacteria</taxon>
        <taxon>Hyphomicrobiales</taxon>
        <taxon>Beijerinckiaceae</taxon>
        <taxon>Methylovirgula</taxon>
    </lineage>
</organism>
<reference evidence="6 7" key="1">
    <citation type="submission" date="2018-08" db="EMBL/GenBank/DDBJ databases">
        <title>Genomic Encyclopedia of Type Strains, Phase IV (KMG-IV): sequencing the most valuable type-strain genomes for metagenomic binning, comparative biology and taxonomic classification.</title>
        <authorList>
            <person name="Goeker M."/>
        </authorList>
    </citation>
    <scope>NUCLEOTIDE SEQUENCE [LARGE SCALE GENOMIC DNA]</scope>
    <source>
        <strain evidence="6 7">BW863</strain>
    </source>
</reference>
<sequence length="382" mass="41164">MSNPKRNLLERHPVAAAFALTIVSGVAIAAATAALPGVGTAISGVIRAILPWVAMTAAAIAVAAAAFVVLRLAMNWPRRLPSGVLQVGPARPFAPLPELHVPAPKPQSSPAERAIAELDAMVGLGSVKAEINRLGARMQVERRRREEGLPVTPMSLHMVFAGPPGVGKTVVASTLGSIYASVGALRKGHVVQVERVSLIGSYIGQTAPKTLDRCKEALNGILFIDEAYSLTDPAGGSSDFGQEAISTILKFMEDNRDRIVVIVAGYPDKMRHFLDSNPGLSGRFARRIDFPAYSEDELIEIFARIGAKEHLKLPAGFEARIRPWVASAMHRDDWANARSMRTMVERVREMQAIRLSADPSADLSEVTISDIDHMIETMETSI</sequence>
<dbReference type="FunFam" id="3.40.50.300:FF:000216">
    <property type="entry name" value="Type VII secretion ATPase EccA"/>
    <property type="match status" value="1"/>
</dbReference>
<evidence type="ECO:0000313" key="7">
    <source>
        <dbReference type="Proteomes" id="UP000256900"/>
    </source>
</evidence>
<evidence type="ECO:0000256" key="2">
    <source>
        <dbReference type="ARBA" id="ARBA00022741"/>
    </source>
</evidence>
<dbReference type="RefSeq" id="WP_165203924.1">
    <property type="nucleotide sequence ID" value="NZ_CP025086.1"/>
</dbReference>
<gene>
    <name evidence="6" type="ORF">DES32_1048</name>
</gene>
<accession>A0A3D9YXQ5</accession>
<evidence type="ECO:0000256" key="3">
    <source>
        <dbReference type="ARBA" id="ARBA00022840"/>
    </source>
</evidence>
<keyword evidence="3" id="KW-0067">ATP-binding</keyword>
<feature type="domain" description="AAA+ ATPase" evidence="5">
    <location>
        <begin position="154"/>
        <end position="294"/>
    </location>
</feature>
<dbReference type="PANTHER" id="PTHR43392">
    <property type="entry name" value="AAA-TYPE ATPASE FAMILY PROTEIN / ANKYRIN REPEAT FAMILY PROTEIN"/>
    <property type="match status" value="1"/>
</dbReference>
<keyword evidence="4" id="KW-1133">Transmembrane helix</keyword>
<dbReference type="InterPro" id="IPR000641">
    <property type="entry name" value="CbxX/CfxQ"/>
</dbReference>
<dbReference type="Pfam" id="PF00004">
    <property type="entry name" value="AAA"/>
    <property type="match status" value="1"/>
</dbReference>
<evidence type="ECO:0000259" key="5">
    <source>
        <dbReference type="SMART" id="SM00382"/>
    </source>
</evidence>
<dbReference type="PANTHER" id="PTHR43392:SF2">
    <property type="entry name" value="AAA-TYPE ATPASE FAMILY PROTEIN _ ANKYRIN REPEAT FAMILY PROTEIN"/>
    <property type="match status" value="1"/>
</dbReference>
<dbReference type="SMART" id="SM00382">
    <property type="entry name" value="AAA"/>
    <property type="match status" value="1"/>
</dbReference>
<comment type="similarity">
    <text evidence="1">Belongs to the CbxX/CfxQ family.</text>
</comment>
<feature type="transmembrane region" description="Helical" evidence="4">
    <location>
        <begin position="49"/>
        <end position="70"/>
    </location>
</feature>
<evidence type="ECO:0000313" key="6">
    <source>
        <dbReference type="EMBL" id="REF87427.1"/>
    </source>
</evidence>
<evidence type="ECO:0000256" key="1">
    <source>
        <dbReference type="ARBA" id="ARBA00010378"/>
    </source>
</evidence>
<dbReference type="InterPro" id="IPR041627">
    <property type="entry name" value="AAA_lid_6"/>
</dbReference>
<keyword evidence="2" id="KW-0547">Nucleotide-binding</keyword>
<keyword evidence="4" id="KW-0812">Transmembrane</keyword>
<dbReference type="SUPFAM" id="SSF52540">
    <property type="entry name" value="P-loop containing nucleoside triphosphate hydrolases"/>
    <property type="match status" value="1"/>
</dbReference>
<dbReference type="CDD" id="cd00009">
    <property type="entry name" value="AAA"/>
    <property type="match status" value="1"/>
</dbReference>
<dbReference type="GO" id="GO:0005524">
    <property type="term" value="F:ATP binding"/>
    <property type="evidence" value="ECO:0007669"/>
    <property type="project" value="UniProtKB-KW"/>
</dbReference>
<dbReference type="AlphaFoldDB" id="A0A3D9YXQ5"/>
<keyword evidence="7" id="KW-1185">Reference proteome</keyword>
<dbReference type="PRINTS" id="PR00819">
    <property type="entry name" value="CBXCFQXSUPER"/>
</dbReference>
<dbReference type="Pfam" id="PF17866">
    <property type="entry name" value="AAA_lid_6"/>
    <property type="match status" value="1"/>
</dbReference>
<evidence type="ECO:0000256" key="4">
    <source>
        <dbReference type="SAM" id="Phobius"/>
    </source>
</evidence>
<dbReference type="GO" id="GO:0016887">
    <property type="term" value="F:ATP hydrolysis activity"/>
    <property type="evidence" value="ECO:0007669"/>
    <property type="project" value="InterPro"/>
</dbReference>
<name>A0A3D9YXQ5_9HYPH</name>
<dbReference type="InterPro" id="IPR003959">
    <property type="entry name" value="ATPase_AAA_core"/>
</dbReference>
<dbReference type="InterPro" id="IPR027417">
    <property type="entry name" value="P-loop_NTPase"/>
</dbReference>
<keyword evidence="4" id="KW-0472">Membrane</keyword>
<dbReference type="Gene3D" id="3.40.50.300">
    <property type="entry name" value="P-loop containing nucleotide triphosphate hydrolases"/>
    <property type="match status" value="1"/>
</dbReference>